<dbReference type="EMBL" id="CM042012">
    <property type="protein sequence ID" value="KAI3752540.1"/>
    <property type="molecule type" value="Genomic_DNA"/>
</dbReference>
<evidence type="ECO:0000313" key="2">
    <source>
        <dbReference type="Proteomes" id="UP001055811"/>
    </source>
</evidence>
<accession>A0ACB9E1E0</accession>
<dbReference type="Proteomes" id="UP001055811">
    <property type="component" value="Linkage Group LG04"/>
</dbReference>
<proteinExistence type="predicted"/>
<name>A0ACB9E1E0_CICIN</name>
<reference evidence="2" key="1">
    <citation type="journal article" date="2022" name="Mol. Ecol. Resour.">
        <title>The genomes of chicory, endive, great burdock and yacon provide insights into Asteraceae palaeo-polyploidization history and plant inulin production.</title>
        <authorList>
            <person name="Fan W."/>
            <person name="Wang S."/>
            <person name="Wang H."/>
            <person name="Wang A."/>
            <person name="Jiang F."/>
            <person name="Liu H."/>
            <person name="Zhao H."/>
            <person name="Xu D."/>
            <person name="Zhang Y."/>
        </authorList>
    </citation>
    <scope>NUCLEOTIDE SEQUENCE [LARGE SCALE GENOMIC DNA]</scope>
    <source>
        <strain evidence="2">cv. Punajuju</strain>
    </source>
</reference>
<sequence>MEAVISLHHYCYTVIALLHNHLLPSIYDDVQRHIRSYVSSKQKIDLPIDFVLKFEPKHVMKNLIPKGNSARGFIYKNKNLQDAKEYNQQSPKGRGRNFLERRMGGYNQEIRGKATLIKAKSFDEKHQFTSNASAKAVAVDLDPEQKAQTVTTAIMINPYMSSGVVWVSSAFAAITKAVEVFHMDVFG</sequence>
<organism evidence="1 2">
    <name type="scientific">Cichorium intybus</name>
    <name type="common">Chicory</name>
    <dbReference type="NCBI Taxonomy" id="13427"/>
    <lineage>
        <taxon>Eukaryota</taxon>
        <taxon>Viridiplantae</taxon>
        <taxon>Streptophyta</taxon>
        <taxon>Embryophyta</taxon>
        <taxon>Tracheophyta</taxon>
        <taxon>Spermatophyta</taxon>
        <taxon>Magnoliopsida</taxon>
        <taxon>eudicotyledons</taxon>
        <taxon>Gunneridae</taxon>
        <taxon>Pentapetalae</taxon>
        <taxon>asterids</taxon>
        <taxon>campanulids</taxon>
        <taxon>Asterales</taxon>
        <taxon>Asteraceae</taxon>
        <taxon>Cichorioideae</taxon>
        <taxon>Cichorieae</taxon>
        <taxon>Cichoriinae</taxon>
        <taxon>Cichorium</taxon>
    </lineage>
</organism>
<evidence type="ECO:0000313" key="1">
    <source>
        <dbReference type="EMBL" id="KAI3752540.1"/>
    </source>
</evidence>
<protein>
    <submittedName>
        <fullName evidence="1">Uncharacterized protein</fullName>
    </submittedName>
</protein>
<gene>
    <name evidence="1" type="ORF">L2E82_24574</name>
</gene>
<keyword evidence="2" id="KW-1185">Reference proteome</keyword>
<comment type="caution">
    <text evidence="1">The sequence shown here is derived from an EMBL/GenBank/DDBJ whole genome shotgun (WGS) entry which is preliminary data.</text>
</comment>
<reference evidence="1 2" key="2">
    <citation type="journal article" date="2022" name="Mol. Ecol. Resour.">
        <title>The genomes of chicory, endive, great burdock and yacon provide insights into Asteraceae paleo-polyploidization history and plant inulin production.</title>
        <authorList>
            <person name="Fan W."/>
            <person name="Wang S."/>
            <person name="Wang H."/>
            <person name="Wang A."/>
            <person name="Jiang F."/>
            <person name="Liu H."/>
            <person name="Zhao H."/>
            <person name="Xu D."/>
            <person name="Zhang Y."/>
        </authorList>
    </citation>
    <scope>NUCLEOTIDE SEQUENCE [LARGE SCALE GENOMIC DNA]</scope>
    <source>
        <strain evidence="2">cv. Punajuju</strain>
        <tissue evidence="1">Leaves</tissue>
    </source>
</reference>